<evidence type="ECO:0000313" key="3">
    <source>
        <dbReference type="EMBL" id="BCJ97397.1"/>
    </source>
</evidence>
<evidence type="ECO:0000259" key="1">
    <source>
        <dbReference type="PROSITE" id="PS50113"/>
    </source>
</evidence>
<gene>
    <name evidence="3" type="ORF">bsdcttw_04380</name>
</gene>
<dbReference type="InterPro" id="IPR029787">
    <property type="entry name" value="Nucleotide_cyclase"/>
</dbReference>
<dbReference type="CDD" id="cd00130">
    <property type="entry name" value="PAS"/>
    <property type="match status" value="1"/>
</dbReference>
<dbReference type="InterPro" id="IPR013655">
    <property type="entry name" value="PAS_fold_3"/>
</dbReference>
<dbReference type="NCBIfam" id="TIGR00254">
    <property type="entry name" value="GGDEF"/>
    <property type="match status" value="1"/>
</dbReference>
<dbReference type="SUPFAM" id="SSF55073">
    <property type="entry name" value="Nucleotide cyclase"/>
    <property type="match status" value="1"/>
</dbReference>
<feature type="domain" description="PAC" evidence="1">
    <location>
        <begin position="83"/>
        <end position="135"/>
    </location>
</feature>
<dbReference type="SUPFAM" id="SSF55785">
    <property type="entry name" value="PYP-like sensor domain (PAS domain)"/>
    <property type="match status" value="1"/>
</dbReference>
<evidence type="ECO:0000259" key="2">
    <source>
        <dbReference type="PROSITE" id="PS50887"/>
    </source>
</evidence>
<dbReference type="PANTHER" id="PTHR44757">
    <property type="entry name" value="DIGUANYLATE CYCLASE DGCP"/>
    <property type="match status" value="1"/>
</dbReference>
<dbReference type="Gene3D" id="3.30.70.270">
    <property type="match status" value="1"/>
</dbReference>
<accession>A0A7I8DI69</accession>
<protein>
    <recommendedName>
        <fullName evidence="5">Diguanylate cyclase</fullName>
    </recommendedName>
</protein>
<reference evidence="3 4" key="2">
    <citation type="submission" date="2020-08" db="EMBL/GenBank/DDBJ databases">
        <authorList>
            <person name="Ueki A."/>
            <person name="Tonouchi A."/>
        </authorList>
    </citation>
    <scope>NUCLEOTIDE SEQUENCE [LARGE SCALE GENOMIC DNA]</scope>
    <source>
        <strain evidence="3 4">CTTW</strain>
    </source>
</reference>
<dbReference type="RefSeq" id="WP_185257829.1">
    <property type="nucleotide sequence ID" value="NZ_AP023368.1"/>
</dbReference>
<dbReference type="InterPro" id="IPR000014">
    <property type="entry name" value="PAS"/>
</dbReference>
<dbReference type="SMART" id="SM00267">
    <property type="entry name" value="GGDEF"/>
    <property type="match status" value="1"/>
</dbReference>
<dbReference type="InterPro" id="IPR052155">
    <property type="entry name" value="Biofilm_reg_signaling"/>
</dbReference>
<dbReference type="InterPro" id="IPR000160">
    <property type="entry name" value="GGDEF_dom"/>
</dbReference>
<dbReference type="PANTHER" id="PTHR44757:SF2">
    <property type="entry name" value="BIOFILM ARCHITECTURE MAINTENANCE PROTEIN MBAA"/>
    <property type="match status" value="1"/>
</dbReference>
<sequence length="307" mass="36134">MKCNVKFVKGKAPQSNDDFSTFWEWYFPSNLAYITKNFILNSGFNSNLIQDYFNKWITNIHPDDRDTVLSNLIWYFREKAPYYKCEYRVKKNEKEYIWILSQGKAVWNSNGRVIKMSGTHTDITSRKEMQQNLKYLSEHDPETGLPLTTLFLKRLKKEVKNIYSYFTVLYMSIDVQTMDTSNMCGENKHSLLMKVIMNMKHHLTSKDMLCRISENEYTLLLSGIHLETAIERKVADILKYTNTPFLINNEIYSITINIGVLACTENRRNVKRLLDNARLAMQQAKVIGPNNYCYYNSIIYTNYTIIL</sequence>
<dbReference type="SMART" id="SM00086">
    <property type="entry name" value="PAC"/>
    <property type="match status" value="1"/>
</dbReference>
<dbReference type="PROSITE" id="PS50887">
    <property type="entry name" value="GGDEF"/>
    <property type="match status" value="1"/>
</dbReference>
<dbReference type="InterPro" id="IPR001610">
    <property type="entry name" value="PAC"/>
</dbReference>
<organism evidence="3 4">
    <name type="scientific">Anaerocolumna chitinilytica</name>
    <dbReference type="NCBI Taxonomy" id="1727145"/>
    <lineage>
        <taxon>Bacteria</taxon>
        <taxon>Bacillati</taxon>
        <taxon>Bacillota</taxon>
        <taxon>Clostridia</taxon>
        <taxon>Lachnospirales</taxon>
        <taxon>Lachnospiraceae</taxon>
        <taxon>Anaerocolumna</taxon>
    </lineage>
</organism>
<dbReference type="InterPro" id="IPR035965">
    <property type="entry name" value="PAS-like_dom_sf"/>
</dbReference>
<evidence type="ECO:0000313" key="4">
    <source>
        <dbReference type="Proteomes" id="UP000515703"/>
    </source>
</evidence>
<dbReference type="PROSITE" id="PS50113">
    <property type="entry name" value="PAC"/>
    <property type="match status" value="1"/>
</dbReference>
<dbReference type="InterPro" id="IPR000700">
    <property type="entry name" value="PAS-assoc_C"/>
</dbReference>
<dbReference type="Pfam" id="PF08447">
    <property type="entry name" value="PAS_3"/>
    <property type="match status" value="1"/>
</dbReference>
<dbReference type="KEGG" id="acht:bsdcttw_04380"/>
<dbReference type="Pfam" id="PF00990">
    <property type="entry name" value="GGDEF"/>
    <property type="match status" value="1"/>
</dbReference>
<evidence type="ECO:0008006" key="5">
    <source>
        <dbReference type="Google" id="ProtNLM"/>
    </source>
</evidence>
<keyword evidence="4" id="KW-1185">Reference proteome</keyword>
<feature type="domain" description="GGDEF" evidence="2">
    <location>
        <begin position="164"/>
        <end position="297"/>
    </location>
</feature>
<dbReference type="Gene3D" id="3.30.450.20">
    <property type="entry name" value="PAS domain"/>
    <property type="match status" value="1"/>
</dbReference>
<name>A0A7I8DI69_9FIRM</name>
<dbReference type="InterPro" id="IPR043128">
    <property type="entry name" value="Rev_trsase/Diguanyl_cyclase"/>
</dbReference>
<dbReference type="EMBL" id="AP023368">
    <property type="protein sequence ID" value="BCJ97397.1"/>
    <property type="molecule type" value="Genomic_DNA"/>
</dbReference>
<proteinExistence type="predicted"/>
<dbReference type="Proteomes" id="UP000515703">
    <property type="component" value="Chromosome"/>
</dbReference>
<dbReference type="AlphaFoldDB" id="A0A7I8DI69"/>
<reference evidence="3 4" key="1">
    <citation type="submission" date="2020-08" db="EMBL/GenBank/DDBJ databases">
        <title>Draft genome sequencing of an Anaerocolumna strain isolated from anoxic soil subjected to BSD treatment.</title>
        <authorList>
            <person name="Uek A."/>
            <person name="Tonouchi A."/>
        </authorList>
    </citation>
    <scope>NUCLEOTIDE SEQUENCE [LARGE SCALE GENOMIC DNA]</scope>
    <source>
        <strain evidence="3 4">CTTW</strain>
    </source>
</reference>